<feature type="domain" description="HPt" evidence="2">
    <location>
        <begin position="17"/>
        <end position="106"/>
    </location>
</feature>
<feature type="modified residue" description="Phosphohistidine" evidence="1">
    <location>
        <position position="56"/>
    </location>
</feature>
<comment type="caution">
    <text evidence="3">The sequence shown here is derived from an EMBL/GenBank/DDBJ whole genome shotgun (WGS) entry which is preliminary data.</text>
</comment>
<dbReference type="InterPro" id="IPR008207">
    <property type="entry name" value="Sig_transdc_His_kin_Hpt_dom"/>
</dbReference>
<evidence type="ECO:0000313" key="4">
    <source>
        <dbReference type="Proteomes" id="UP000245670"/>
    </source>
</evidence>
<reference evidence="3 4" key="1">
    <citation type="submission" date="2018-05" db="EMBL/GenBank/DDBJ databases">
        <title>Polaribacter aquimarinus sp. nov., isolated from sediment in a sediment of sea.</title>
        <authorList>
            <person name="Lu D."/>
        </authorList>
    </citation>
    <scope>NUCLEOTIDE SEQUENCE [LARGE SCALE GENOMIC DNA]</scope>
    <source>
        <strain evidence="3 4">ZY113</strain>
    </source>
</reference>
<dbReference type="Proteomes" id="UP000245670">
    <property type="component" value="Unassembled WGS sequence"/>
</dbReference>
<dbReference type="EMBL" id="QFFG01000001">
    <property type="protein sequence ID" value="PWG06785.1"/>
    <property type="molecule type" value="Genomic_DNA"/>
</dbReference>
<dbReference type="OrthoDB" id="1441381at2"/>
<dbReference type="PROSITE" id="PS50894">
    <property type="entry name" value="HPT"/>
    <property type="match status" value="1"/>
</dbReference>
<dbReference type="GO" id="GO:0000160">
    <property type="term" value="P:phosphorelay signal transduction system"/>
    <property type="evidence" value="ECO:0007669"/>
    <property type="project" value="InterPro"/>
</dbReference>
<dbReference type="Pfam" id="PF01627">
    <property type="entry name" value="Hpt"/>
    <property type="match status" value="1"/>
</dbReference>
<accession>A0A2U2JEP5</accession>
<dbReference type="InterPro" id="IPR036641">
    <property type="entry name" value="HPT_dom_sf"/>
</dbReference>
<keyword evidence="1" id="KW-0597">Phosphoprotein</keyword>
<protein>
    <submittedName>
        <fullName evidence="3">Histidine kinase</fullName>
    </submittedName>
</protein>
<evidence type="ECO:0000259" key="2">
    <source>
        <dbReference type="PROSITE" id="PS50894"/>
    </source>
</evidence>
<dbReference type="GO" id="GO:0004672">
    <property type="term" value="F:protein kinase activity"/>
    <property type="evidence" value="ECO:0007669"/>
    <property type="project" value="UniProtKB-ARBA"/>
</dbReference>
<proteinExistence type="predicted"/>
<name>A0A2U2JEP5_9FLAO</name>
<keyword evidence="3" id="KW-0808">Transferase</keyword>
<keyword evidence="4" id="KW-1185">Reference proteome</keyword>
<evidence type="ECO:0000256" key="1">
    <source>
        <dbReference type="PROSITE-ProRule" id="PRU00110"/>
    </source>
</evidence>
<dbReference type="AlphaFoldDB" id="A0A2U2JEP5"/>
<dbReference type="RefSeq" id="WP_109403693.1">
    <property type="nucleotide sequence ID" value="NZ_QFFG01000001.1"/>
</dbReference>
<sequence>MQETPNLNYVNQLARGDKSIQNELISVIKTEFPEEKEDYYNSLKLQEFKKIEENVHRLKHKISILGLEKSYKIANEFEHNLREHSLEKQQDFEKILIAITNYIETI</sequence>
<organism evidence="3 4">
    <name type="scientific">Polaribacter aquimarinus</name>
    <dbReference type="NCBI Taxonomy" id="2100726"/>
    <lineage>
        <taxon>Bacteria</taxon>
        <taxon>Pseudomonadati</taxon>
        <taxon>Bacteroidota</taxon>
        <taxon>Flavobacteriia</taxon>
        <taxon>Flavobacteriales</taxon>
        <taxon>Flavobacteriaceae</taxon>
    </lineage>
</organism>
<evidence type="ECO:0000313" key="3">
    <source>
        <dbReference type="EMBL" id="PWG06785.1"/>
    </source>
</evidence>
<keyword evidence="3" id="KW-0418">Kinase</keyword>
<gene>
    <name evidence="3" type="ORF">DIS07_02810</name>
</gene>
<dbReference type="SUPFAM" id="SSF47226">
    <property type="entry name" value="Histidine-containing phosphotransfer domain, HPT domain"/>
    <property type="match status" value="1"/>
</dbReference>
<dbReference type="Gene3D" id="1.20.120.160">
    <property type="entry name" value="HPT domain"/>
    <property type="match status" value="1"/>
</dbReference>